<dbReference type="SUPFAM" id="SSF54427">
    <property type="entry name" value="NTF2-like"/>
    <property type="match status" value="1"/>
</dbReference>
<dbReference type="CDD" id="cd00531">
    <property type="entry name" value="NTF2_like"/>
    <property type="match status" value="1"/>
</dbReference>
<evidence type="ECO:0000259" key="1">
    <source>
        <dbReference type="Pfam" id="PF12680"/>
    </source>
</evidence>
<evidence type="ECO:0000313" key="2">
    <source>
        <dbReference type="EMBL" id="EAU91249.2"/>
    </source>
</evidence>
<dbReference type="Proteomes" id="UP000001861">
    <property type="component" value="Unassembled WGS sequence"/>
</dbReference>
<dbReference type="GeneID" id="6007063"/>
<accession>A8N712</accession>
<evidence type="ECO:0000313" key="3">
    <source>
        <dbReference type="Proteomes" id="UP000001861"/>
    </source>
</evidence>
<proteinExistence type="predicted"/>
<sequence length="193" mass="21569">MLFLLTPFLNFLSPPPASPVADTAFLPRQLSRMPKEHSERFEAAAGSHKPLASHRQRGEEWVTEMYASLDSRDPTYLDTYIGENASFIYNTSPPIIGKDALQRLINWECSATKSFVHNIRRTVVVPDLTIAEAELVYVFLDGTEIKLNMVTVFEKAPEDKRVNGEVRIYGDFTAAGKKLVENGGPRPNLATSL</sequence>
<gene>
    <name evidence="2" type="ORF">CC1G_06884</name>
</gene>
<comment type="caution">
    <text evidence="2">The sequence shown here is derived from an EMBL/GenBank/DDBJ whole genome shotgun (WGS) entry which is preliminary data.</text>
</comment>
<dbReference type="AlphaFoldDB" id="A8N712"/>
<protein>
    <recommendedName>
        <fullName evidence="1">SnoaL-like domain-containing protein</fullName>
    </recommendedName>
</protein>
<feature type="domain" description="SnoaL-like" evidence="1">
    <location>
        <begin position="62"/>
        <end position="159"/>
    </location>
</feature>
<dbReference type="VEuPathDB" id="FungiDB:CC1G_06884"/>
<organism evidence="2 3">
    <name type="scientific">Coprinopsis cinerea (strain Okayama-7 / 130 / ATCC MYA-4618 / FGSC 9003)</name>
    <name type="common">Inky cap fungus</name>
    <name type="synonym">Hormographiella aspergillata</name>
    <dbReference type="NCBI Taxonomy" id="240176"/>
    <lineage>
        <taxon>Eukaryota</taxon>
        <taxon>Fungi</taxon>
        <taxon>Dikarya</taxon>
        <taxon>Basidiomycota</taxon>
        <taxon>Agaricomycotina</taxon>
        <taxon>Agaricomycetes</taxon>
        <taxon>Agaricomycetidae</taxon>
        <taxon>Agaricales</taxon>
        <taxon>Agaricineae</taxon>
        <taxon>Psathyrellaceae</taxon>
        <taxon>Coprinopsis</taxon>
    </lineage>
</organism>
<dbReference type="InterPro" id="IPR032710">
    <property type="entry name" value="NTF2-like_dom_sf"/>
</dbReference>
<dbReference type="KEGG" id="cci:CC1G_06884"/>
<dbReference type="Pfam" id="PF12680">
    <property type="entry name" value="SnoaL_2"/>
    <property type="match status" value="1"/>
</dbReference>
<dbReference type="RefSeq" id="XP_001830618.2">
    <property type="nucleotide sequence ID" value="XM_001830566.2"/>
</dbReference>
<dbReference type="HOGENOM" id="CLU_1408680_0_0_1"/>
<name>A8N712_COPC7</name>
<dbReference type="InterPro" id="IPR037401">
    <property type="entry name" value="SnoaL-like"/>
</dbReference>
<dbReference type="OMA" id="ACARIDH"/>
<keyword evidence="3" id="KW-1185">Reference proteome</keyword>
<reference evidence="2 3" key="1">
    <citation type="journal article" date="2010" name="Proc. Natl. Acad. Sci. U.S.A.">
        <title>Insights into evolution of multicellular fungi from the assembled chromosomes of the mushroom Coprinopsis cinerea (Coprinus cinereus).</title>
        <authorList>
            <person name="Stajich J.E."/>
            <person name="Wilke S.K."/>
            <person name="Ahren D."/>
            <person name="Au C.H."/>
            <person name="Birren B.W."/>
            <person name="Borodovsky M."/>
            <person name="Burns C."/>
            <person name="Canback B."/>
            <person name="Casselton L.A."/>
            <person name="Cheng C.K."/>
            <person name="Deng J."/>
            <person name="Dietrich F.S."/>
            <person name="Fargo D.C."/>
            <person name="Farman M.L."/>
            <person name="Gathman A.C."/>
            <person name="Goldberg J."/>
            <person name="Guigo R."/>
            <person name="Hoegger P.J."/>
            <person name="Hooker J.B."/>
            <person name="Huggins A."/>
            <person name="James T.Y."/>
            <person name="Kamada T."/>
            <person name="Kilaru S."/>
            <person name="Kodira C."/>
            <person name="Kues U."/>
            <person name="Kupfer D."/>
            <person name="Kwan H.S."/>
            <person name="Lomsadze A."/>
            <person name="Li W."/>
            <person name="Lilly W.W."/>
            <person name="Ma L.J."/>
            <person name="Mackey A.J."/>
            <person name="Manning G."/>
            <person name="Martin F."/>
            <person name="Muraguchi H."/>
            <person name="Natvig D.O."/>
            <person name="Palmerini H."/>
            <person name="Ramesh M.A."/>
            <person name="Rehmeyer C.J."/>
            <person name="Roe B.A."/>
            <person name="Shenoy N."/>
            <person name="Stanke M."/>
            <person name="Ter-Hovhannisyan V."/>
            <person name="Tunlid A."/>
            <person name="Velagapudi R."/>
            <person name="Vision T.J."/>
            <person name="Zeng Q."/>
            <person name="Zolan M.E."/>
            <person name="Pukkila P.J."/>
        </authorList>
    </citation>
    <scope>NUCLEOTIDE SEQUENCE [LARGE SCALE GENOMIC DNA]</scope>
    <source>
        <strain evidence="3">Okayama-7 / 130 / ATCC MYA-4618 / FGSC 9003</strain>
    </source>
</reference>
<dbReference type="InParanoid" id="A8N712"/>
<dbReference type="EMBL" id="AACS02000003">
    <property type="protein sequence ID" value="EAU91249.2"/>
    <property type="molecule type" value="Genomic_DNA"/>
</dbReference>
<dbReference type="Gene3D" id="3.10.450.50">
    <property type="match status" value="1"/>
</dbReference>